<dbReference type="PANTHER" id="PTHR11014">
    <property type="entry name" value="PEPTIDASE M20 FAMILY MEMBER"/>
    <property type="match status" value="1"/>
</dbReference>
<dbReference type="InterPro" id="IPR036264">
    <property type="entry name" value="Bact_exopeptidase_dim_dom"/>
</dbReference>
<protein>
    <submittedName>
        <fullName evidence="4">Putative hydrolase YxeP</fullName>
        <ecNumber evidence="4">3.-.-.-</ecNumber>
    </submittedName>
</protein>
<dbReference type="Proteomes" id="UP000186112">
    <property type="component" value="Unassembled WGS sequence"/>
</dbReference>
<comment type="caution">
    <text evidence="4">The sequence shown here is derived from an EMBL/GenBank/DDBJ whole genome shotgun (WGS) entry which is preliminary data.</text>
</comment>
<dbReference type="EMBL" id="LTDM01000059">
    <property type="protein sequence ID" value="OLS01802.1"/>
    <property type="molecule type" value="Genomic_DNA"/>
</dbReference>
<dbReference type="GO" id="GO:0046872">
    <property type="term" value="F:metal ion binding"/>
    <property type="evidence" value="ECO:0007669"/>
    <property type="project" value="UniProtKB-KW"/>
</dbReference>
<dbReference type="EC" id="3.-.-.-" evidence="4"/>
<dbReference type="Gene3D" id="3.30.70.360">
    <property type="match status" value="1"/>
</dbReference>
<dbReference type="PIRSF" id="PIRSF005962">
    <property type="entry name" value="Pept_M20D_amidohydro"/>
    <property type="match status" value="1"/>
</dbReference>
<dbReference type="GO" id="GO:0019877">
    <property type="term" value="P:diaminopimelate biosynthetic process"/>
    <property type="evidence" value="ECO:0007669"/>
    <property type="project" value="UniProtKB-ARBA"/>
</dbReference>
<dbReference type="SUPFAM" id="SSF53187">
    <property type="entry name" value="Zn-dependent exopeptidases"/>
    <property type="match status" value="1"/>
</dbReference>
<feature type="binding site" evidence="2">
    <location>
        <position position="367"/>
    </location>
    <ligand>
        <name>Mn(2+)</name>
        <dbReference type="ChEBI" id="CHEBI:29035"/>
        <label>2</label>
    </ligand>
</feature>
<dbReference type="NCBIfam" id="TIGR01891">
    <property type="entry name" value="amidohydrolases"/>
    <property type="match status" value="1"/>
</dbReference>
<organism evidence="4 5">
    <name type="scientific">Tissierella creatinophila DSM 6911</name>
    <dbReference type="NCBI Taxonomy" id="1123403"/>
    <lineage>
        <taxon>Bacteria</taxon>
        <taxon>Bacillati</taxon>
        <taxon>Bacillota</taxon>
        <taxon>Tissierellia</taxon>
        <taxon>Tissierellales</taxon>
        <taxon>Tissierellaceae</taxon>
        <taxon>Tissierella</taxon>
    </lineage>
</organism>
<dbReference type="GO" id="GO:0050118">
    <property type="term" value="F:N-acetyldiaminopimelate deacetylase activity"/>
    <property type="evidence" value="ECO:0007669"/>
    <property type="project" value="UniProtKB-ARBA"/>
</dbReference>
<feature type="binding site" evidence="2">
    <location>
        <position position="138"/>
    </location>
    <ligand>
        <name>Mn(2+)</name>
        <dbReference type="ChEBI" id="CHEBI:29035"/>
        <label>2</label>
    </ligand>
</feature>
<evidence type="ECO:0000313" key="4">
    <source>
        <dbReference type="EMBL" id="OLS01802.1"/>
    </source>
</evidence>
<feature type="binding site" evidence="2">
    <location>
        <position position="164"/>
    </location>
    <ligand>
        <name>Mn(2+)</name>
        <dbReference type="ChEBI" id="CHEBI:29035"/>
        <label>2</label>
    </ligand>
</feature>
<accession>A0A1U7M3A8</accession>
<name>A0A1U7M3A8_TISCR</name>
<evidence type="ECO:0000256" key="2">
    <source>
        <dbReference type="PIRSR" id="PIRSR005962-1"/>
    </source>
</evidence>
<keyword evidence="5" id="KW-1185">Reference proteome</keyword>
<dbReference type="Gene3D" id="3.40.630.10">
    <property type="entry name" value="Zn peptidases"/>
    <property type="match status" value="1"/>
</dbReference>
<sequence>MMIDVLREVKKIEKEIISWRRELHKIPELGLELPNTSKYIQRKLSEMKIEYHTLVKGNAIVGIIKGSKEGKTIALRADMDGLPIKEETGLSFASTNGLMHACGHDAHSAMLLGAAKVLNENKDKLKGNVKLFFQPGEEYPGGALPMIEEGAMEDPKVDAVLGLHNGSISKDVAKGKIGVCYGPMMASMDRILIKIKGKGSHGAYPEQSIDPISTAAEVISALQRIVSREVKAIDPAVLSITRINGGFNQNIIPDVVEIEGTVRAVNPETRNFIAKRIDEITRGVTTAMRADCEVEYEFKYPPLINSEDFTKNFVESAKKVVSTESIYEMKDPVMGGEDMAYFLEKAPGTFFFLSNPNKVDGIAYPHHSSKFDVDENLFYIGSSLFVQAVLDFLK</sequence>
<dbReference type="Pfam" id="PF07687">
    <property type="entry name" value="M20_dimer"/>
    <property type="match status" value="1"/>
</dbReference>
<evidence type="ECO:0000259" key="3">
    <source>
        <dbReference type="Pfam" id="PF07687"/>
    </source>
</evidence>
<dbReference type="AlphaFoldDB" id="A0A1U7M3A8"/>
<feature type="binding site" evidence="2">
    <location>
        <position position="102"/>
    </location>
    <ligand>
        <name>Mn(2+)</name>
        <dbReference type="ChEBI" id="CHEBI:29035"/>
        <label>2</label>
    </ligand>
</feature>
<dbReference type="InterPro" id="IPR002933">
    <property type="entry name" value="Peptidase_M20"/>
</dbReference>
<evidence type="ECO:0000313" key="5">
    <source>
        <dbReference type="Proteomes" id="UP000186112"/>
    </source>
</evidence>
<dbReference type="InterPro" id="IPR017439">
    <property type="entry name" value="Amidohydrolase"/>
</dbReference>
<dbReference type="FunFam" id="3.30.70.360:FF:000001">
    <property type="entry name" value="N-acetyldiaminopimelate deacetylase"/>
    <property type="match status" value="1"/>
</dbReference>
<gene>
    <name evidence="4" type="primary">yxeP</name>
    <name evidence="4" type="ORF">TICRE_21780</name>
</gene>
<keyword evidence="2" id="KW-0479">Metal-binding</keyword>
<feature type="domain" description="Peptidase M20 dimerisation" evidence="3">
    <location>
        <begin position="193"/>
        <end position="280"/>
    </location>
</feature>
<keyword evidence="2" id="KW-0464">Manganese</keyword>
<dbReference type="SUPFAM" id="SSF55031">
    <property type="entry name" value="Bacterial exopeptidase dimerisation domain"/>
    <property type="match status" value="1"/>
</dbReference>
<feature type="binding site" evidence="2">
    <location>
        <position position="104"/>
    </location>
    <ligand>
        <name>Mn(2+)</name>
        <dbReference type="ChEBI" id="CHEBI:29035"/>
        <label>2</label>
    </ligand>
</feature>
<comment type="cofactor">
    <cofactor evidence="2">
        <name>Mn(2+)</name>
        <dbReference type="ChEBI" id="CHEBI:29035"/>
    </cofactor>
    <text evidence="2">The Mn(2+) ion enhances activity.</text>
</comment>
<dbReference type="CDD" id="cd03886">
    <property type="entry name" value="M20_Acy1"/>
    <property type="match status" value="1"/>
</dbReference>
<reference evidence="4 5" key="1">
    <citation type="submission" date="2016-02" db="EMBL/GenBank/DDBJ databases">
        <title>Genome sequence of Tissierella creatinophila DSM 6911.</title>
        <authorList>
            <person name="Poehlein A."/>
            <person name="Daniel R."/>
        </authorList>
    </citation>
    <scope>NUCLEOTIDE SEQUENCE [LARGE SCALE GENOMIC DNA]</scope>
    <source>
        <strain evidence="4 5">DSM 6911</strain>
    </source>
</reference>
<dbReference type="PANTHER" id="PTHR11014:SF63">
    <property type="entry name" value="METALLOPEPTIDASE, PUTATIVE (AFU_ORTHOLOGUE AFUA_6G09600)-RELATED"/>
    <property type="match status" value="1"/>
</dbReference>
<dbReference type="InterPro" id="IPR011650">
    <property type="entry name" value="Peptidase_M20_dimer"/>
</dbReference>
<dbReference type="Pfam" id="PF01546">
    <property type="entry name" value="Peptidase_M20"/>
    <property type="match status" value="1"/>
</dbReference>
<evidence type="ECO:0000256" key="1">
    <source>
        <dbReference type="ARBA" id="ARBA00022801"/>
    </source>
</evidence>
<keyword evidence="1 4" id="KW-0378">Hydrolase</keyword>
<proteinExistence type="predicted"/>